<keyword evidence="2" id="KW-1185">Reference proteome</keyword>
<dbReference type="Proteomes" id="UP001066276">
    <property type="component" value="Chromosome 3_1"/>
</dbReference>
<dbReference type="EMBL" id="JANPWB010000005">
    <property type="protein sequence ID" value="KAJ1188106.1"/>
    <property type="molecule type" value="Genomic_DNA"/>
</dbReference>
<protein>
    <submittedName>
        <fullName evidence="1">Uncharacterized protein</fullName>
    </submittedName>
</protein>
<proteinExistence type="predicted"/>
<organism evidence="1 2">
    <name type="scientific">Pleurodeles waltl</name>
    <name type="common">Iberian ribbed newt</name>
    <dbReference type="NCBI Taxonomy" id="8319"/>
    <lineage>
        <taxon>Eukaryota</taxon>
        <taxon>Metazoa</taxon>
        <taxon>Chordata</taxon>
        <taxon>Craniata</taxon>
        <taxon>Vertebrata</taxon>
        <taxon>Euteleostomi</taxon>
        <taxon>Amphibia</taxon>
        <taxon>Batrachia</taxon>
        <taxon>Caudata</taxon>
        <taxon>Salamandroidea</taxon>
        <taxon>Salamandridae</taxon>
        <taxon>Pleurodelinae</taxon>
        <taxon>Pleurodeles</taxon>
    </lineage>
</organism>
<accession>A0AAV7UHL1</accession>
<comment type="caution">
    <text evidence="1">The sequence shown here is derived from an EMBL/GenBank/DDBJ whole genome shotgun (WGS) entry which is preliminary data.</text>
</comment>
<gene>
    <name evidence="1" type="ORF">NDU88_004871</name>
</gene>
<name>A0AAV7UHL1_PLEWA</name>
<reference evidence="1" key="1">
    <citation type="journal article" date="2022" name="bioRxiv">
        <title>Sequencing and chromosome-scale assembly of the giantPleurodeles waltlgenome.</title>
        <authorList>
            <person name="Brown T."/>
            <person name="Elewa A."/>
            <person name="Iarovenko S."/>
            <person name="Subramanian E."/>
            <person name="Araus A.J."/>
            <person name="Petzold A."/>
            <person name="Susuki M."/>
            <person name="Suzuki K.-i.T."/>
            <person name="Hayashi T."/>
            <person name="Toyoda A."/>
            <person name="Oliveira C."/>
            <person name="Osipova E."/>
            <person name="Leigh N.D."/>
            <person name="Simon A."/>
            <person name="Yun M.H."/>
        </authorList>
    </citation>
    <scope>NUCLEOTIDE SEQUENCE</scope>
    <source>
        <strain evidence="1">20211129_DDA</strain>
        <tissue evidence="1">Liver</tissue>
    </source>
</reference>
<evidence type="ECO:0000313" key="2">
    <source>
        <dbReference type="Proteomes" id="UP001066276"/>
    </source>
</evidence>
<evidence type="ECO:0000313" key="1">
    <source>
        <dbReference type="EMBL" id="KAJ1188106.1"/>
    </source>
</evidence>
<dbReference type="AlphaFoldDB" id="A0AAV7UHL1"/>
<sequence>MQLIARYYLNRQQFTDLIRGIVLFSMVMADKRITEAMRLLHEAGRFDLLVGSEAAAGTAPQVSVQAATVVVACSPP</sequence>